<evidence type="ECO:0000256" key="5">
    <source>
        <dbReference type="ARBA" id="ARBA00023315"/>
    </source>
</evidence>
<dbReference type="Proteomes" id="UP000249248">
    <property type="component" value="Unassembled WGS sequence"/>
</dbReference>
<keyword evidence="4" id="KW-0443">Lipid metabolism</keyword>
<dbReference type="Pfam" id="PF13444">
    <property type="entry name" value="Acetyltransf_5"/>
    <property type="match status" value="1"/>
</dbReference>
<evidence type="ECO:0000256" key="2">
    <source>
        <dbReference type="ARBA" id="ARBA00022516"/>
    </source>
</evidence>
<dbReference type="AlphaFoldDB" id="A0A2W1NER8"/>
<accession>A0A2W1NER8</accession>
<evidence type="ECO:0000313" key="7">
    <source>
        <dbReference type="Proteomes" id="UP000249248"/>
    </source>
</evidence>
<keyword evidence="2" id="KW-0444">Lipid biosynthesis</keyword>
<dbReference type="RefSeq" id="WP_111062096.1">
    <property type="nucleotide sequence ID" value="NZ_JBHUCU010000002.1"/>
</dbReference>
<organism evidence="6 7">
    <name type="scientific">Putridiphycobacter roseus</name>
    <dbReference type="NCBI Taxonomy" id="2219161"/>
    <lineage>
        <taxon>Bacteria</taxon>
        <taxon>Pseudomonadati</taxon>
        <taxon>Bacteroidota</taxon>
        <taxon>Flavobacteriia</taxon>
        <taxon>Flavobacteriales</taxon>
        <taxon>Crocinitomicaceae</taxon>
        <taxon>Putridiphycobacter</taxon>
    </lineage>
</organism>
<evidence type="ECO:0000256" key="4">
    <source>
        <dbReference type="ARBA" id="ARBA00023098"/>
    </source>
</evidence>
<dbReference type="OrthoDB" id="1113830at2"/>
<sequence length="306" mass="34976">MNKDLSYIIPPIEKSLLKAELTRDKFVRNTNKLDNEIYIITHLNAPNVMQEIGRLRELTFASAGGGTGKPVDIDDYDLGELPYEQLIVWAPEEEEIVGGYRFMNCAKLVKSGNIDLSTLHYFNFSPQFIADYLPYTVELGRSWIQPNFQPANSRKGLFSLDNLWDGLGAIVVENPKIRYYFGKVTMYQSYPALAKSMILSFMHYYFPDNDKLVWPKQTLDIDIKNRRILSLIEGKPFNVGYKLLQAEIRACDAKIPPLINNYMGLSATMKTFGTAVNNDFGAVDETAILVTIDDIFDKKKERHLDY</sequence>
<keyword evidence="7" id="KW-1185">Reference proteome</keyword>
<dbReference type="GO" id="GO:0016746">
    <property type="term" value="F:acyltransferase activity"/>
    <property type="evidence" value="ECO:0007669"/>
    <property type="project" value="UniProtKB-KW"/>
</dbReference>
<dbReference type="SUPFAM" id="SSF55729">
    <property type="entry name" value="Acyl-CoA N-acyltransferases (Nat)"/>
    <property type="match status" value="1"/>
</dbReference>
<comment type="caution">
    <text evidence="6">The sequence shown here is derived from an EMBL/GenBank/DDBJ whole genome shotgun (WGS) entry which is preliminary data.</text>
</comment>
<dbReference type="GO" id="GO:0006629">
    <property type="term" value="P:lipid metabolic process"/>
    <property type="evidence" value="ECO:0007669"/>
    <property type="project" value="UniProtKB-KW"/>
</dbReference>
<dbReference type="InterPro" id="IPR052351">
    <property type="entry name" value="Ornithine_N-alpha-AT"/>
</dbReference>
<proteinExistence type="predicted"/>
<evidence type="ECO:0000256" key="1">
    <source>
        <dbReference type="ARBA" id="ARBA00005189"/>
    </source>
</evidence>
<keyword evidence="3" id="KW-0808">Transferase</keyword>
<dbReference type="PANTHER" id="PTHR37323:SF1">
    <property type="entry name" value="L-ORNITHINE N(ALPHA)-ACYLTRANSFERASE"/>
    <property type="match status" value="1"/>
</dbReference>
<dbReference type="InterPro" id="IPR016181">
    <property type="entry name" value="Acyl_CoA_acyltransferase"/>
</dbReference>
<protein>
    <submittedName>
        <fullName evidence="6">Hemolysin</fullName>
    </submittedName>
</protein>
<gene>
    <name evidence="6" type="ORF">DNU06_04820</name>
</gene>
<evidence type="ECO:0000256" key="3">
    <source>
        <dbReference type="ARBA" id="ARBA00022679"/>
    </source>
</evidence>
<dbReference type="EMBL" id="QKSB01000002">
    <property type="protein sequence ID" value="PZE17945.1"/>
    <property type="molecule type" value="Genomic_DNA"/>
</dbReference>
<evidence type="ECO:0000313" key="6">
    <source>
        <dbReference type="EMBL" id="PZE17945.1"/>
    </source>
</evidence>
<reference evidence="6 7" key="1">
    <citation type="submission" date="2018-06" db="EMBL/GenBank/DDBJ databases">
        <title>The draft genome sequence of Crocinitomix sp. SM1701.</title>
        <authorList>
            <person name="Zhang X."/>
        </authorList>
    </citation>
    <scope>NUCLEOTIDE SEQUENCE [LARGE SCALE GENOMIC DNA]</scope>
    <source>
        <strain evidence="6 7">SM1701</strain>
    </source>
</reference>
<name>A0A2W1NER8_9FLAO</name>
<dbReference type="PANTHER" id="PTHR37323">
    <property type="entry name" value="GCN5-RELATED N-ACETYLTRANSFERASE"/>
    <property type="match status" value="1"/>
</dbReference>
<keyword evidence="5" id="KW-0012">Acyltransferase</keyword>
<comment type="pathway">
    <text evidence="1">Lipid metabolism.</text>
</comment>